<keyword evidence="1" id="KW-1133">Transmembrane helix</keyword>
<evidence type="ECO:0000313" key="2">
    <source>
        <dbReference type="EMBL" id="MBK5898035.1"/>
    </source>
</evidence>
<protein>
    <submittedName>
        <fullName evidence="3">Uncharacterized protein</fullName>
    </submittedName>
</protein>
<dbReference type="EMBL" id="JAEPRJ010000001">
    <property type="protein sequence ID" value="MBK5898035.1"/>
    <property type="molecule type" value="Genomic_DNA"/>
</dbReference>
<feature type="transmembrane region" description="Helical" evidence="1">
    <location>
        <begin position="6"/>
        <end position="24"/>
    </location>
</feature>
<dbReference type="RefSeq" id="WP_208429483.1">
    <property type="nucleotide sequence ID" value="NZ_JAEPRJ010000001.1"/>
</dbReference>
<name>A0ABS1J1J5_9FIRM</name>
<accession>A0ABS1J1J5</accession>
<evidence type="ECO:0000313" key="4">
    <source>
        <dbReference type="Proteomes" id="UP000604730"/>
    </source>
</evidence>
<proteinExistence type="predicted"/>
<evidence type="ECO:0000256" key="1">
    <source>
        <dbReference type="SAM" id="Phobius"/>
    </source>
</evidence>
<reference evidence="3 4" key="1">
    <citation type="submission" date="2021-01" db="EMBL/GenBank/DDBJ databases">
        <title>Isolation and description of Catonella massiliensis sp. nov., a novel Catonella species, isolated from a stable periodontitis subject.</title>
        <authorList>
            <person name="Antezack A."/>
            <person name="Boxberger M."/>
            <person name="La Scola B."/>
            <person name="Monnet-Corti V."/>
        </authorList>
    </citation>
    <scope>NUCLEOTIDE SEQUENCE [LARGE SCALE GENOMIC DNA]</scope>
    <source>
        <strain evidence="3 4">Marseille-Q4567</strain>
    </source>
</reference>
<gene>
    <name evidence="2" type="ORF">JJN12_09660</name>
    <name evidence="3" type="ORF">JJN12_09690</name>
</gene>
<sequence>MTLFNWLALFGIPSLIGGFWLNILKSIKNSDKQTKALQLGVQALLRERLLYLYREFFKQGYVNYSDRQTVENMYKQYHVLGENGVMDDMHRRFMNLPIEVEENCKIN</sequence>
<keyword evidence="1" id="KW-0812">Transmembrane</keyword>
<keyword evidence="4" id="KW-1185">Reference proteome</keyword>
<dbReference type="EMBL" id="JAEPRJ010000001">
    <property type="protein sequence ID" value="MBK5898041.1"/>
    <property type="molecule type" value="Genomic_DNA"/>
</dbReference>
<comment type="caution">
    <text evidence="3">The sequence shown here is derived from an EMBL/GenBank/DDBJ whole genome shotgun (WGS) entry which is preliminary data.</text>
</comment>
<keyword evidence="1" id="KW-0472">Membrane</keyword>
<organism evidence="3 4">
    <name type="scientific">Catonella massiliensis</name>
    <dbReference type="NCBI Taxonomy" id="2799636"/>
    <lineage>
        <taxon>Bacteria</taxon>
        <taxon>Bacillati</taxon>
        <taxon>Bacillota</taxon>
        <taxon>Clostridia</taxon>
        <taxon>Lachnospirales</taxon>
        <taxon>Lachnospiraceae</taxon>
        <taxon>Catonella</taxon>
    </lineage>
</organism>
<evidence type="ECO:0000313" key="3">
    <source>
        <dbReference type="EMBL" id="MBK5898041.1"/>
    </source>
</evidence>
<dbReference type="Proteomes" id="UP000604730">
    <property type="component" value="Unassembled WGS sequence"/>
</dbReference>